<organism evidence="5 6">
    <name type="scientific">Conyzicola lurida</name>
    <dbReference type="NCBI Taxonomy" id="1172621"/>
    <lineage>
        <taxon>Bacteria</taxon>
        <taxon>Bacillati</taxon>
        <taxon>Actinomycetota</taxon>
        <taxon>Actinomycetes</taxon>
        <taxon>Micrococcales</taxon>
        <taxon>Microbacteriaceae</taxon>
        <taxon>Conyzicola</taxon>
    </lineage>
</organism>
<dbReference type="Pfam" id="PF14257">
    <property type="entry name" value="DUF4349"/>
    <property type="match status" value="1"/>
</dbReference>
<feature type="domain" description="DUF4349" evidence="4">
    <location>
        <begin position="66"/>
        <end position="273"/>
    </location>
</feature>
<accession>A0A841AK96</accession>
<evidence type="ECO:0000256" key="1">
    <source>
        <dbReference type="SAM" id="MobiDB-lite"/>
    </source>
</evidence>
<feature type="compositionally biased region" description="Low complexity" evidence="1">
    <location>
        <begin position="24"/>
        <end position="52"/>
    </location>
</feature>
<dbReference type="InterPro" id="IPR025645">
    <property type="entry name" value="DUF4349"/>
</dbReference>
<feature type="chain" id="PRO_5032899758" description="DUF4349 domain-containing protein" evidence="3">
    <location>
        <begin position="26"/>
        <end position="302"/>
    </location>
</feature>
<keyword evidence="3" id="KW-0732">Signal</keyword>
<proteinExistence type="predicted"/>
<gene>
    <name evidence="5" type="ORF">HD599_000469</name>
</gene>
<feature type="region of interest" description="Disordered" evidence="1">
    <location>
        <begin position="21"/>
        <end position="62"/>
    </location>
</feature>
<comment type="caution">
    <text evidence="5">The sequence shown here is derived from an EMBL/GenBank/DDBJ whole genome shotgun (WGS) entry which is preliminary data.</text>
</comment>
<dbReference type="Proteomes" id="UP000536685">
    <property type="component" value="Unassembled WGS sequence"/>
</dbReference>
<evidence type="ECO:0000256" key="3">
    <source>
        <dbReference type="SAM" id="SignalP"/>
    </source>
</evidence>
<dbReference type="EMBL" id="JACHMJ010000001">
    <property type="protein sequence ID" value="MBB5842146.1"/>
    <property type="molecule type" value="Genomic_DNA"/>
</dbReference>
<keyword evidence="2" id="KW-0812">Transmembrane</keyword>
<evidence type="ECO:0000259" key="4">
    <source>
        <dbReference type="Pfam" id="PF14257"/>
    </source>
</evidence>
<reference evidence="5 6" key="1">
    <citation type="submission" date="2020-08" db="EMBL/GenBank/DDBJ databases">
        <title>Sequencing the genomes of 1000 actinobacteria strains.</title>
        <authorList>
            <person name="Klenk H.-P."/>
        </authorList>
    </citation>
    <scope>NUCLEOTIDE SEQUENCE [LARGE SCALE GENOMIC DNA]</scope>
    <source>
        <strain evidence="5 6">DSM 105784</strain>
    </source>
</reference>
<dbReference type="AlphaFoldDB" id="A0A841AK96"/>
<keyword evidence="6" id="KW-1185">Reference proteome</keyword>
<keyword evidence="2" id="KW-0472">Membrane</keyword>
<evidence type="ECO:0000256" key="2">
    <source>
        <dbReference type="SAM" id="Phobius"/>
    </source>
</evidence>
<feature type="signal peptide" evidence="3">
    <location>
        <begin position="1"/>
        <end position="25"/>
    </location>
</feature>
<dbReference type="PROSITE" id="PS51257">
    <property type="entry name" value="PROKAR_LIPOPROTEIN"/>
    <property type="match status" value="1"/>
</dbReference>
<name>A0A841AK96_9MICO</name>
<feature type="transmembrane region" description="Helical" evidence="2">
    <location>
        <begin position="248"/>
        <end position="277"/>
    </location>
</feature>
<protein>
    <recommendedName>
        <fullName evidence="4">DUF4349 domain-containing protein</fullName>
    </recommendedName>
</protein>
<dbReference type="RefSeq" id="WP_246376069.1">
    <property type="nucleotide sequence ID" value="NZ_JACHMJ010000001.1"/>
</dbReference>
<evidence type="ECO:0000313" key="6">
    <source>
        <dbReference type="Proteomes" id="UP000536685"/>
    </source>
</evidence>
<evidence type="ECO:0000313" key="5">
    <source>
        <dbReference type="EMBL" id="MBB5842146.1"/>
    </source>
</evidence>
<keyword evidence="2" id="KW-1133">Transmembrane helix</keyword>
<sequence>MRRIIPTALLLLTLSLAGCSTGMSASDESSGQSSSDQSVVEPAPAPAEGEAGSDSSGFVGARDEDRQIVTTGFVTVTAEEPLDAASDAVRIVEAAGGRVDARNETAPTPGDRGSATLTLRIPSAKLTATLDELKTLGETEQVSLSSVDVTTQTQDLDARITASRASVDRLTALLATATDTEVLIKLETAISERQGELESMEAQRRGLADQVSMSTLDLNLISEADAPVDSPDTFWSGLETGWTAFVDFVGFLLVALGVLLPWAVVAGVAVLVVLLVLRRQRRRAVARSDAAKDEIPGIDAAI</sequence>